<dbReference type="PANTHER" id="PTHR23155">
    <property type="entry name" value="DISEASE RESISTANCE PROTEIN RP"/>
    <property type="match status" value="1"/>
</dbReference>
<feature type="domain" description="Disease resistance R13L4/SHOC-2-like LRR" evidence="5">
    <location>
        <begin position="279"/>
        <end position="364"/>
    </location>
</feature>
<evidence type="ECO:0000259" key="5">
    <source>
        <dbReference type="Pfam" id="PF23598"/>
    </source>
</evidence>
<dbReference type="GO" id="GO:0098542">
    <property type="term" value="P:defense response to other organism"/>
    <property type="evidence" value="ECO:0007669"/>
    <property type="project" value="TreeGrafter"/>
</dbReference>
<feature type="domain" description="Disease resistance protein winged helix" evidence="4">
    <location>
        <begin position="151"/>
        <end position="224"/>
    </location>
</feature>
<name>A0AAP0EL72_9MAGN</name>
<evidence type="ECO:0000259" key="3">
    <source>
        <dbReference type="Pfam" id="PF00931"/>
    </source>
</evidence>
<dbReference type="PANTHER" id="PTHR23155:SF1205">
    <property type="entry name" value="DISEASE RESISTANCE PROTEIN RPM1"/>
    <property type="match status" value="1"/>
</dbReference>
<dbReference type="InterPro" id="IPR055414">
    <property type="entry name" value="LRR_R13L4/SHOC2-like"/>
</dbReference>
<keyword evidence="2" id="KW-0611">Plant defense</keyword>
<evidence type="ECO:0008006" key="8">
    <source>
        <dbReference type="Google" id="ProtNLM"/>
    </source>
</evidence>
<dbReference type="InterPro" id="IPR058922">
    <property type="entry name" value="WHD_DRP"/>
</dbReference>
<proteinExistence type="predicted"/>
<dbReference type="Pfam" id="PF23598">
    <property type="entry name" value="LRR_14"/>
    <property type="match status" value="1"/>
</dbReference>
<accession>A0AAP0EL72</accession>
<feature type="domain" description="NB-ARC" evidence="3">
    <location>
        <begin position="7"/>
        <end position="86"/>
    </location>
</feature>
<dbReference type="SUPFAM" id="SSF52540">
    <property type="entry name" value="P-loop containing nucleoside triphosphate hydrolases"/>
    <property type="match status" value="1"/>
</dbReference>
<reference evidence="6 7" key="1">
    <citation type="submission" date="2024-01" db="EMBL/GenBank/DDBJ databases">
        <title>Genome assemblies of Stephania.</title>
        <authorList>
            <person name="Yang L."/>
        </authorList>
    </citation>
    <scope>NUCLEOTIDE SEQUENCE [LARGE SCALE GENOMIC DNA]</scope>
    <source>
        <strain evidence="6">QJT</strain>
        <tissue evidence="6">Leaf</tissue>
    </source>
</reference>
<sequence>MLVGEARRKLGGKRFLLVLDNVWNEEVNKWEYLMKALISGAKGSKIIITTRTHQVASLVGTLPRYQLQPLSEYDAWSLFLQKAFQSPYRSKERRDLAMVGREIVRRSGGVPLAIEIIGSQLKSLGETLEALMVSYHSLPSHLKQCFSYCSVFRKGELIKKDTLVQLWMAEGFLTNYGNRVVEEDVGRQYADCLLRCCFFQAEESNRWGDDVVSFKMHDLVHDLAQSMVSPVDPTSALVDNIVRDDIIGNRRLQVAFTGEGASTATHVHGDLVNMIRGDRLRVLILRNCFYGIIIMRNVSPLIKLKRLRVLILERILVEELPNAIADLKQLRYLDLSGTKIKVLPRSFTALYNLQTLKLNSCSNLQIFPSDFTRKLINLRHLEIKSTSTPREITSLRFLQTLPQFTVSNENGGGISELKFLNLLRDDVGIKQAHHLANFTCYFRCSRPHTSPTKLTFQQ</sequence>
<dbReference type="InterPro" id="IPR032675">
    <property type="entry name" value="LRR_dom_sf"/>
</dbReference>
<dbReference type="Pfam" id="PF00931">
    <property type="entry name" value="NB-ARC"/>
    <property type="match status" value="1"/>
</dbReference>
<dbReference type="EMBL" id="JBBNAE010000010">
    <property type="protein sequence ID" value="KAK9090774.1"/>
    <property type="molecule type" value="Genomic_DNA"/>
</dbReference>
<dbReference type="InterPro" id="IPR027417">
    <property type="entry name" value="P-loop_NTPase"/>
</dbReference>
<dbReference type="InterPro" id="IPR002182">
    <property type="entry name" value="NB-ARC"/>
</dbReference>
<dbReference type="InterPro" id="IPR036388">
    <property type="entry name" value="WH-like_DNA-bd_sf"/>
</dbReference>
<dbReference type="Gene3D" id="3.40.50.300">
    <property type="entry name" value="P-loop containing nucleotide triphosphate hydrolases"/>
    <property type="match status" value="1"/>
</dbReference>
<keyword evidence="7" id="KW-1185">Reference proteome</keyword>
<comment type="caution">
    <text evidence="6">The sequence shown here is derived from an EMBL/GenBank/DDBJ whole genome shotgun (WGS) entry which is preliminary data.</text>
</comment>
<evidence type="ECO:0000259" key="4">
    <source>
        <dbReference type="Pfam" id="PF23559"/>
    </source>
</evidence>
<dbReference type="PRINTS" id="PR00364">
    <property type="entry name" value="DISEASERSIST"/>
</dbReference>
<gene>
    <name evidence="6" type="ORF">Sjap_023951</name>
</gene>
<keyword evidence="1" id="KW-0677">Repeat</keyword>
<evidence type="ECO:0000256" key="1">
    <source>
        <dbReference type="ARBA" id="ARBA00022737"/>
    </source>
</evidence>
<dbReference type="Gene3D" id="3.80.10.10">
    <property type="entry name" value="Ribonuclease Inhibitor"/>
    <property type="match status" value="1"/>
</dbReference>
<dbReference type="Gene3D" id="1.10.10.10">
    <property type="entry name" value="Winged helix-like DNA-binding domain superfamily/Winged helix DNA-binding domain"/>
    <property type="match status" value="1"/>
</dbReference>
<dbReference type="GO" id="GO:0043531">
    <property type="term" value="F:ADP binding"/>
    <property type="evidence" value="ECO:0007669"/>
    <property type="project" value="InterPro"/>
</dbReference>
<evidence type="ECO:0000256" key="2">
    <source>
        <dbReference type="ARBA" id="ARBA00022821"/>
    </source>
</evidence>
<dbReference type="InterPro" id="IPR044974">
    <property type="entry name" value="Disease_R_plants"/>
</dbReference>
<organism evidence="6 7">
    <name type="scientific">Stephania japonica</name>
    <dbReference type="NCBI Taxonomy" id="461633"/>
    <lineage>
        <taxon>Eukaryota</taxon>
        <taxon>Viridiplantae</taxon>
        <taxon>Streptophyta</taxon>
        <taxon>Embryophyta</taxon>
        <taxon>Tracheophyta</taxon>
        <taxon>Spermatophyta</taxon>
        <taxon>Magnoliopsida</taxon>
        <taxon>Ranunculales</taxon>
        <taxon>Menispermaceae</taxon>
        <taxon>Menispermoideae</taxon>
        <taxon>Cissampelideae</taxon>
        <taxon>Stephania</taxon>
    </lineage>
</organism>
<dbReference type="SUPFAM" id="SSF52058">
    <property type="entry name" value="L domain-like"/>
    <property type="match status" value="1"/>
</dbReference>
<protein>
    <recommendedName>
        <fullName evidence="8">NB-ARC domain-containing protein</fullName>
    </recommendedName>
</protein>
<dbReference type="Proteomes" id="UP001417504">
    <property type="component" value="Unassembled WGS sequence"/>
</dbReference>
<dbReference type="FunFam" id="1.10.10.10:FF:000322">
    <property type="entry name" value="Probable disease resistance protein At1g63360"/>
    <property type="match status" value="1"/>
</dbReference>
<evidence type="ECO:0000313" key="6">
    <source>
        <dbReference type="EMBL" id="KAK9090774.1"/>
    </source>
</evidence>
<dbReference type="Pfam" id="PF23559">
    <property type="entry name" value="WHD_DRP"/>
    <property type="match status" value="1"/>
</dbReference>
<evidence type="ECO:0000313" key="7">
    <source>
        <dbReference type="Proteomes" id="UP001417504"/>
    </source>
</evidence>
<dbReference type="AlphaFoldDB" id="A0AAP0EL72"/>